<reference evidence="1 2" key="1">
    <citation type="submission" date="2018-11" db="EMBL/GenBank/DDBJ databases">
        <authorList>
            <consortium name="Pathogen Informatics"/>
        </authorList>
    </citation>
    <scope>NUCLEOTIDE SEQUENCE [LARGE SCALE GENOMIC DNA]</scope>
</reference>
<proteinExistence type="predicted"/>
<gene>
    <name evidence="1" type="ORF">SVUK_LOCUS12315</name>
</gene>
<evidence type="ECO:0000313" key="1">
    <source>
        <dbReference type="EMBL" id="VDM77317.1"/>
    </source>
</evidence>
<accession>A0A3P7JMC6</accession>
<protein>
    <submittedName>
        <fullName evidence="1">Uncharacterized protein</fullName>
    </submittedName>
</protein>
<sequence length="82" mass="9167">MQICVLAQSISGLSPDDISTKGTAMAMDERFAVVRGIESLMIKEYCRNVPDYMGEAMILAIVFKYAERNEQSCFLITASFVF</sequence>
<name>A0A3P7JMC6_STRVU</name>
<dbReference type="Proteomes" id="UP000270094">
    <property type="component" value="Unassembled WGS sequence"/>
</dbReference>
<dbReference type="EMBL" id="UYYB01098931">
    <property type="protein sequence ID" value="VDM77317.1"/>
    <property type="molecule type" value="Genomic_DNA"/>
</dbReference>
<organism evidence="1 2">
    <name type="scientific">Strongylus vulgaris</name>
    <name type="common">Blood worm</name>
    <dbReference type="NCBI Taxonomy" id="40348"/>
    <lineage>
        <taxon>Eukaryota</taxon>
        <taxon>Metazoa</taxon>
        <taxon>Ecdysozoa</taxon>
        <taxon>Nematoda</taxon>
        <taxon>Chromadorea</taxon>
        <taxon>Rhabditida</taxon>
        <taxon>Rhabditina</taxon>
        <taxon>Rhabditomorpha</taxon>
        <taxon>Strongyloidea</taxon>
        <taxon>Strongylidae</taxon>
        <taxon>Strongylus</taxon>
    </lineage>
</organism>
<dbReference type="AlphaFoldDB" id="A0A3P7JMC6"/>
<keyword evidence="2" id="KW-1185">Reference proteome</keyword>
<evidence type="ECO:0000313" key="2">
    <source>
        <dbReference type="Proteomes" id="UP000270094"/>
    </source>
</evidence>